<organism evidence="2 3">
    <name type="scientific">Arabidopsis suecica</name>
    <name type="common">Swedish thale-cress</name>
    <name type="synonym">Cardaminopsis suecica</name>
    <dbReference type="NCBI Taxonomy" id="45249"/>
    <lineage>
        <taxon>Eukaryota</taxon>
        <taxon>Viridiplantae</taxon>
        <taxon>Streptophyta</taxon>
        <taxon>Embryophyta</taxon>
        <taxon>Tracheophyta</taxon>
        <taxon>Spermatophyta</taxon>
        <taxon>Magnoliopsida</taxon>
        <taxon>eudicotyledons</taxon>
        <taxon>Gunneridae</taxon>
        <taxon>Pentapetalae</taxon>
        <taxon>rosids</taxon>
        <taxon>malvids</taxon>
        <taxon>Brassicales</taxon>
        <taxon>Brassicaceae</taxon>
        <taxon>Camelineae</taxon>
        <taxon>Arabidopsis</taxon>
    </lineage>
</organism>
<evidence type="ECO:0000313" key="3">
    <source>
        <dbReference type="Proteomes" id="UP000694251"/>
    </source>
</evidence>
<dbReference type="Proteomes" id="UP000694251">
    <property type="component" value="Chromosome 8"/>
</dbReference>
<evidence type="ECO:0000256" key="1">
    <source>
        <dbReference type="SAM" id="MobiDB-lite"/>
    </source>
</evidence>
<sequence>MVNFGRELVIFGTDQSRISKSKMGRFGTYRLLWKERKGLGGKVESVAVVLTPLKSPSINLKKRGKIPRLDNIELPSQREINLPNTNIVTRTLIDDNFVIFDCKPGSNNLIFGGAIVLSQTLGDSLAFGNIDFERNYKAIHSMLNNRMWMVHDKVNCARLTYGCNKIGKPPPTPTSVIDTSLFTSSKTKLGRAAVMFGLGNGPNGYESNLSAILACTEIMSKLDVPMETLNDTVHPMIYYLMQYNDQMNDEVRARYFNEAEYPSLNKIDDIPIMMLVDDVLTTRKAEFKKLYSERQKQKEDDDDDDDNHFVVGGKAVVKPKELYIAGLKQLKTGSLLRPVYHDYNNILSRNDDDDDDDDDDDVDDDVVDDDDDDDFVGGGKAVVKPKELYSERQKQKDDDDDDDDDNHNHFVVGGKAVVKPKELYIAGLKYLKTGSMLRPVYHDYNNILSRKDDDDDEDSDNDQDQDMMNDDD</sequence>
<comment type="caution">
    <text evidence="2">The sequence shown here is derived from an EMBL/GenBank/DDBJ whole genome shotgun (WGS) entry which is preliminary data.</text>
</comment>
<dbReference type="EMBL" id="JAEFBJ010000008">
    <property type="protein sequence ID" value="KAG7584224.1"/>
    <property type="molecule type" value="Genomic_DNA"/>
</dbReference>
<reference evidence="2 3" key="1">
    <citation type="submission" date="2020-12" db="EMBL/GenBank/DDBJ databases">
        <title>Concerted genomic and epigenomic changes stabilize Arabidopsis allopolyploids.</title>
        <authorList>
            <person name="Chen Z."/>
        </authorList>
    </citation>
    <scope>NUCLEOTIDE SEQUENCE [LARGE SCALE GENOMIC DNA]</scope>
    <source>
        <strain evidence="2">As9502</strain>
        <tissue evidence="2">Leaf</tissue>
    </source>
</reference>
<gene>
    <name evidence="2" type="ORF">ISN44_As08g036950</name>
</gene>
<dbReference type="OrthoDB" id="10321737at2759"/>
<feature type="compositionally biased region" description="Acidic residues" evidence="1">
    <location>
        <begin position="453"/>
        <end position="472"/>
    </location>
</feature>
<feature type="region of interest" description="Disordered" evidence="1">
    <location>
        <begin position="347"/>
        <end position="413"/>
    </location>
</feature>
<evidence type="ECO:0000313" key="2">
    <source>
        <dbReference type="EMBL" id="KAG7584224.1"/>
    </source>
</evidence>
<name>A0A8T2BGE5_ARASU</name>
<feature type="compositionally biased region" description="Acidic residues" evidence="1">
    <location>
        <begin position="351"/>
        <end position="375"/>
    </location>
</feature>
<feature type="compositionally biased region" description="Basic and acidic residues" evidence="1">
    <location>
        <begin position="384"/>
        <end position="397"/>
    </location>
</feature>
<dbReference type="AlphaFoldDB" id="A0A8T2BGE5"/>
<proteinExistence type="predicted"/>
<accession>A0A8T2BGE5</accession>
<feature type="region of interest" description="Disordered" evidence="1">
    <location>
        <begin position="447"/>
        <end position="472"/>
    </location>
</feature>
<keyword evidence="3" id="KW-1185">Reference proteome</keyword>
<protein>
    <submittedName>
        <fullName evidence="2">Uncharacterized protein</fullName>
    </submittedName>
</protein>